<evidence type="ECO:0000256" key="2">
    <source>
        <dbReference type="ARBA" id="ARBA00022475"/>
    </source>
</evidence>
<evidence type="ECO:0000259" key="7">
    <source>
        <dbReference type="Pfam" id="PF01895"/>
    </source>
</evidence>
<dbReference type="Gene3D" id="1.20.58.220">
    <property type="entry name" value="Phosphate transport system protein phou homolog 2, domain 2"/>
    <property type="match status" value="1"/>
</dbReference>
<dbReference type="Pfam" id="PF02690">
    <property type="entry name" value="Na_Pi_cotrans"/>
    <property type="match status" value="1"/>
</dbReference>
<dbReference type="OrthoDB" id="9763003at2"/>
<feature type="domain" description="PhoU" evidence="7">
    <location>
        <begin position="345"/>
        <end position="430"/>
    </location>
</feature>
<organism evidence="8 9">
    <name type="scientific">Clostridium sartagoforme</name>
    <dbReference type="NCBI Taxonomy" id="84031"/>
    <lineage>
        <taxon>Bacteria</taxon>
        <taxon>Bacillati</taxon>
        <taxon>Bacillota</taxon>
        <taxon>Clostridia</taxon>
        <taxon>Eubacteriales</taxon>
        <taxon>Clostridiaceae</taxon>
        <taxon>Clostridium</taxon>
    </lineage>
</organism>
<evidence type="ECO:0000256" key="3">
    <source>
        <dbReference type="ARBA" id="ARBA00022692"/>
    </source>
</evidence>
<dbReference type="GO" id="GO:0005886">
    <property type="term" value="C:plasma membrane"/>
    <property type="evidence" value="ECO:0007669"/>
    <property type="project" value="UniProtKB-SubCell"/>
</dbReference>
<dbReference type="NCBIfam" id="TIGR00704">
    <property type="entry name" value="NaPi_cotrn_rel"/>
    <property type="match status" value="1"/>
</dbReference>
<evidence type="ECO:0000256" key="4">
    <source>
        <dbReference type="ARBA" id="ARBA00022989"/>
    </source>
</evidence>
<keyword evidence="9" id="KW-1185">Reference proteome</keyword>
<evidence type="ECO:0000256" key="5">
    <source>
        <dbReference type="ARBA" id="ARBA00023136"/>
    </source>
</evidence>
<feature type="transmembrane region" description="Helical" evidence="6">
    <location>
        <begin position="7"/>
        <end position="28"/>
    </location>
</feature>
<keyword evidence="5 6" id="KW-0472">Membrane</keyword>
<feature type="transmembrane region" description="Helical" evidence="6">
    <location>
        <begin position="133"/>
        <end position="154"/>
    </location>
</feature>
<feature type="transmembrane region" description="Helical" evidence="6">
    <location>
        <begin position="174"/>
        <end position="200"/>
    </location>
</feature>
<keyword evidence="2" id="KW-1003">Cell membrane</keyword>
<dbReference type="RefSeq" id="WP_136006909.1">
    <property type="nucleotide sequence ID" value="NZ_SRYR01000004.1"/>
</dbReference>
<dbReference type="NCBIfam" id="NF037997">
    <property type="entry name" value="Na_Pi_symport"/>
    <property type="match status" value="1"/>
</dbReference>
<protein>
    <submittedName>
        <fullName evidence="8">Na/Pi cotransporter family protein</fullName>
    </submittedName>
</protein>
<reference evidence="8 9" key="1">
    <citation type="submission" date="2019-04" db="EMBL/GenBank/DDBJ databases">
        <title>Microbes associate with the intestines of laboratory mice.</title>
        <authorList>
            <person name="Navarre W."/>
            <person name="Wong E."/>
            <person name="Huang K."/>
            <person name="Tropini C."/>
            <person name="Ng K."/>
            <person name="Yu B."/>
        </authorList>
    </citation>
    <scope>NUCLEOTIDE SEQUENCE [LARGE SCALE GENOMIC DNA]</scope>
    <source>
        <strain evidence="8 9">NM50_B9-20</strain>
    </source>
</reference>
<dbReference type="InterPro" id="IPR038078">
    <property type="entry name" value="PhoU-like_sf"/>
</dbReference>
<evidence type="ECO:0000313" key="9">
    <source>
        <dbReference type="Proteomes" id="UP000306888"/>
    </source>
</evidence>
<dbReference type="InterPro" id="IPR026022">
    <property type="entry name" value="PhoU_dom"/>
</dbReference>
<dbReference type="AlphaFoldDB" id="A0A4S2DM02"/>
<evidence type="ECO:0000256" key="1">
    <source>
        <dbReference type="ARBA" id="ARBA00004651"/>
    </source>
</evidence>
<gene>
    <name evidence="8" type="ORF">E5347_09850</name>
</gene>
<dbReference type="Pfam" id="PF01895">
    <property type="entry name" value="PhoU"/>
    <property type="match status" value="2"/>
</dbReference>
<feature type="transmembrane region" description="Helical" evidence="6">
    <location>
        <begin position="212"/>
        <end position="230"/>
    </location>
</feature>
<sequence length="538" mass="57609">MESLMVIIKLLGGLGLFIYGMKIMGDGLENAAGDGLKSILEKVTRNPVIAVIVGAIVTAVIQSSSATTVMVVGFVNAGLMNLAQAAGIIMGANIGTTITAQLVAFKLDQIAPLFVFVGAFIVMFAKKKKRKDIGSIILGFGILFVGMGQMSAAMKPLTASPIFNEILATVGDKWYLGILAGALITAVLQSSSATTGILVALATAGAIDITQALPIVFGCNIGTCVTAMLATVGTSKTAHKAALLHLIFNLGGTLIFIPVLVSGLLGDVVSTISPGDVSRQIANSHTVFNVVNTAIMLPLTGFLIKIVNRIIPEDEEEDRPGPKYIDDRLLETPVIAAGQVAKETLRMAKKAKKGLALSLEAFEKNDEKLIQKVYENETVINTLNEAITTYLVKLSKCELSDKELSIVAATFHVINDIERIGDHAENIADLTQQKINKKLGYSEQAIEQIHKVYDKALESLSVAIDSYATKDVNKAKSVDAIESELDRMQKKYRELHIKRLYDGTCNAYAGAIYLDLLSNLERVGDHAMNISESVIENS</sequence>
<dbReference type="InterPro" id="IPR004633">
    <property type="entry name" value="NaPi_cotrn-rel/YqeW-like"/>
</dbReference>
<proteinExistence type="predicted"/>
<feature type="transmembrane region" description="Helical" evidence="6">
    <location>
        <begin position="110"/>
        <end position="126"/>
    </location>
</feature>
<comment type="subcellular location">
    <subcellularLocation>
        <location evidence="1">Cell membrane</location>
        <topology evidence="1">Multi-pass membrane protein</topology>
    </subcellularLocation>
</comment>
<feature type="transmembrane region" description="Helical" evidence="6">
    <location>
        <begin position="82"/>
        <end position="104"/>
    </location>
</feature>
<dbReference type="Proteomes" id="UP000306888">
    <property type="component" value="Unassembled WGS sequence"/>
</dbReference>
<evidence type="ECO:0000256" key="6">
    <source>
        <dbReference type="SAM" id="Phobius"/>
    </source>
</evidence>
<dbReference type="EMBL" id="SRYR01000004">
    <property type="protein sequence ID" value="TGY42031.1"/>
    <property type="molecule type" value="Genomic_DNA"/>
</dbReference>
<comment type="caution">
    <text evidence="8">The sequence shown here is derived from an EMBL/GenBank/DDBJ whole genome shotgun (WGS) entry which is preliminary data.</text>
</comment>
<dbReference type="PANTHER" id="PTHR10010:SF46">
    <property type="entry name" value="SODIUM-DEPENDENT PHOSPHATE TRANSPORT PROTEIN 2B"/>
    <property type="match status" value="1"/>
</dbReference>
<keyword evidence="3 6" id="KW-0812">Transmembrane</keyword>
<keyword evidence="4 6" id="KW-1133">Transmembrane helix</keyword>
<dbReference type="GO" id="GO:0005436">
    <property type="term" value="F:sodium:phosphate symporter activity"/>
    <property type="evidence" value="ECO:0007669"/>
    <property type="project" value="InterPro"/>
</dbReference>
<dbReference type="GO" id="GO:0044341">
    <property type="term" value="P:sodium-dependent phosphate transport"/>
    <property type="evidence" value="ECO:0007669"/>
    <property type="project" value="InterPro"/>
</dbReference>
<feature type="domain" description="PhoU" evidence="7">
    <location>
        <begin position="450"/>
        <end position="534"/>
    </location>
</feature>
<dbReference type="PANTHER" id="PTHR10010">
    <property type="entry name" value="SOLUTE CARRIER FAMILY 34 SODIUM PHOSPHATE , MEMBER 2-RELATED"/>
    <property type="match status" value="1"/>
</dbReference>
<feature type="transmembrane region" description="Helical" evidence="6">
    <location>
        <begin position="242"/>
        <end position="265"/>
    </location>
</feature>
<feature type="transmembrane region" description="Helical" evidence="6">
    <location>
        <begin position="48"/>
        <end position="75"/>
    </location>
</feature>
<accession>A0A4S2DM02</accession>
<dbReference type="SUPFAM" id="SSF109755">
    <property type="entry name" value="PhoU-like"/>
    <property type="match status" value="1"/>
</dbReference>
<name>A0A4S2DM02_9CLOT</name>
<evidence type="ECO:0000313" key="8">
    <source>
        <dbReference type="EMBL" id="TGY42031.1"/>
    </source>
</evidence>
<dbReference type="InterPro" id="IPR003841">
    <property type="entry name" value="Na/Pi_transpt"/>
</dbReference>
<feature type="transmembrane region" description="Helical" evidence="6">
    <location>
        <begin position="286"/>
        <end position="304"/>
    </location>
</feature>